<sequence>MEKLIITGGGPLQGEVTIAGAKNAALPAIAACLLSAEPVTLTNIPGVRDIDTALQLLSLMGCEVERDANTLQVTASTLTSVRAPYELVRTMRGSILLLGPLLARFGEADVSLPGGCAIGSRPVNEHITGLERMGAEIDIEAGYIKAKATRLKGAHIVFDVPSVTATENLMMAATLADGTTVIDNAAMEPEITDLALMLSSMGARITGAGTNSITIEGVVSLHGAQHQIPPDRIETGTFLVAAAATRGDITLRNSNAAHLQYVIAKLEDVGSDISSGPDWIRLNSRGLRPQPVNITTAPYPAFPTDMQAQFVTLNALADGSSTVVETIFENRFMHIAELQRMGAHIELQGHTAAIQGTERLQAAPVMATDLRASASLVIAALAADGDTTIDRVYHLDRGYDNIDAKLADLGASTRRVSG</sequence>
<dbReference type="CDD" id="cd01555">
    <property type="entry name" value="UdpNAET"/>
    <property type="match status" value="1"/>
</dbReference>
<dbReference type="InterPro" id="IPR005750">
    <property type="entry name" value="UDP_GlcNAc_COvinyl_MurA"/>
</dbReference>
<feature type="binding site" evidence="13">
    <location>
        <position position="92"/>
    </location>
    <ligand>
        <name>UDP-N-acetyl-alpha-D-glucosamine</name>
        <dbReference type="ChEBI" id="CHEBI:57705"/>
    </ligand>
</feature>
<comment type="caution">
    <text evidence="15">The sequence shown here is derived from an EMBL/GenBank/DDBJ whole genome shotgun (WGS) entry which is preliminary data.</text>
</comment>
<dbReference type="Gene3D" id="3.65.10.10">
    <property type="entry name" value="Enolpyruvate transferase domain"/>
    <property type="match status" value="2"/>
</dbReference>
<comment type="pathway">
    <text evidence="2 13">Cell wall biogenesis; peptidoglycan biosynthesis.</text>
</comment>
<dbReference type="NCBIfam" id="TIGR01072">
    <property type="entry name" value="murA"/>
    <property type="match status" value="1"/>
</dbReference>
<evidence type="ECO:0000313" key="15">
    <source>
        <dbReference type="EMBL" id="MCX2982435.1"/>
    </source>
</evidence>
<name>A0ABT3TJE3_9GAMM</name>
<dbReference type="PANTHER" id="PTHR43783:SF1">
    <property type="entry name" value="UDP-N-ACETYLGLUCOSAMINE 1-CARBOXYVINYLTRANSFERASE"/>
    <property type="match status" value="1"/>
</dbReference>
<comment type="similarity">
    <text evidence="11 13">Belongs to the EPSP synthase family. MurA subfamily.</text>
</comment>
<organism evidence="15 16">
    <name type="scientific">Candidatus Litorirhabdus singularis</name>
    <dbReference type="NCBI Taxonomy" id="2518993"/>
    <lineage>
        <taxon>Bacteria</taxon>
        <taxon>Pseudomonadati</taxon>
        <taxon>Pseudomonadota</taxon>
        <taxon>Gammaproteobacteria</taxon>
        <taxon>Cellvibrionales</taxon>
        <taxon>Halieaceae</taxon>
        <taxon>Candidatus Litorirhabdus</taxon>
    </lineage>
</organism>
<keyword evidence="10 13" id="KW-0670">Pyruvate</keyword>
<dbReference type="InterPro" id="IPR001986">
    <property type="entry name" value="Enolpyruvate_Tfrase_dom"/>
</dbReference>
<evidence type="ECO:0000256" key="12">
    <source>
        <dbReference type="ARBA" id="ARBA00047527"/>
    </source>
</evidence>
<gene>
    <name evidence="13 15" type="primary">murA</name>
    <name evidence="15" type="ORF">EYC98_16345</name>
</gene>
<evidence type="ECO:0000256" key="4">
    <source>
        <dbReference type="ARBA" id="ARBA00022618"/>
    </source>
</evidence>
<dbReference type="Proteomes" id="UP001143362">
    <property type="component" value="Unassembled WGS sequence"/>
</dbReference>
<evidence type="ECO:0000256" key="13">
    <source>
        <dbReference type="HAMAP-Rule" id="MF_00111"/>
    </source>
</evidence>
<evidence type="ECO:0000256" key="8">
    <source>
        <dbReference type="ARBA" id="ARBA00023306"/>
    </source>
</evidence>
<dbReference type="PANTHER" id="PTHR43783">
    <property type="entry name" value="UDP-N-ACETYLGLUCOSAMINE 1-CARBOXYVINYLTRANSFERASE"/>
    <property type="match status" value="1"/>
</dbReference>
<dbReference type="InterPro" id="IPR013792">
    <property type="entry name" value="RNA3'P_cycl/enolpyr_Trfase_a/b"/>
</dbReference>
<keyword evidence="3 13" id="KW-0963">Cytoplasm</keyword>
<comment type="caution">
    <text evidence="13">Lacks conserved residue(s) required for the propagation of feature annotation.</text>
</comment>
<dbReference type="InterPro" id="IPR050068">
    <property type="entry name" value="MurA_subfamily"/>
</dbReference>
<dbReference type="HAMAP" id="MF_00111">
    <property type="entry name" value="MurA"/>
    <property type="match status" value="1"/>
</dbReference>
<evidence type="ECO:0000256" key="7">
    <source>
        <dbReference type="ARBA" id="ARBA00022984"/>
    </source>
</evidence>
<comment type="subcellular location">
    <subcellularLocation>
        <location evidence="1 13">Cytoplasm</location>
    </subcellularLocation>
</comment>
<evidence type="ECO:0000256" key="6">
    <source>
        <dbReference type="ARBA" id="ARBA00022960"/>
    </source>
</evidence>
<keyword evidence="16" id="KW-1185">Reference proteome</keyword>
<evidence type="ECO:0000256" key="2">
    <source>
        <dbReference type="ARBA" id="ARBA00004752"/>
    </source>
</evidence>
<feature type="binding site" evidence="13">
    <location>
        <position position="327"/>
    </location>
    <ligand>
        <name>UDP-N-acetyl-alpha-D-glucosamine</name>
        <dbReference type="ChEBI" id="CHEBI:57705"/>
    </ligand>
</feature>
<comment type="function">
    <text evidence="13">Cell wall formation. Adds enolpyruvyl to UDP-N-acetylglucosamine.</text>
</comment>
<dbReference type="EMBL" id="SHNN01000003">
    <property type="protein sequence ID" value="MCX2982435.1"/>
    <property type="molecule type" value="Genomic_DNA"/>
</dbReference>
<accession>A0ABT3TJE3</accession>
<dbReference type="Pfam" id="PF00275">
    <property type="entry name" value="EPSP_synthase"/>
    <property type="match status" value="1"/>
</dbReference>
<evidence type="ECO:0000256" key="5">
    <source>
        <dbReference type="ARBA" id="ARBA00022679"/>
    </source>
</evidence>
<feature type="binding site" evidence="13">
    <location>
        <position position="305"/>
    </location>
    <ligand>
        <name>UDP-N-acetyl-alpha-D-glucosamine</name>
        <dbReference type="ChEBI" id="CHEBI:57705"/>
    </ligand>
</feature>
<protein>
    <recommendedName>
        <fullName evidence="13">UDP-N-acetylglucosamine 1-carboxyvinyltransferase</fullName>
        <ecNumber evidence="13">2.5.1.7</ecNumber>
    </recommendedName>
    <alternativeName>
        <fullName evidence="13">Enoylpyruvate transferase</fullName>
    </alternativeName>
    <alternativeName>
        <fullName evidence="13">UDP-N-acetylglucosamine enolpyruvyl transferase</fullName>
        <shortName evidence="13">EPT</shortName>
    </alternativeName>
</protein>
<evidence type="ECO:0000256" key="11">
    <source>
        <dbReference type="ARBA" id="ARBA00038367"/>
    </source>
</evidence>
<proteinExistence type="inferred from homology"/>
<keyword evidence="9 13" id="KW-0961">Cell wall biogenesis/degradation</keyword>
<keyword evidence="6 13" id="KW-0133">Cell shape</keyword>
<evidence type="ECO:0000256" key="3">
    <source>
        <dbReference type="ARBA" id="ARBA00022490"/>
    </source>
</evidence>
<feature type="domain" description="Enolpyruvate transferase" evidence="14">
    <location>
        <begin position="7"/>
        <end position="406"/>
    </location>
</feature>
<feature type="active site" description="Proton donor" evidence="13">
    <location>
        <position position="116"/>
    </location>
</feature>
<feature type="modified residue" description="2-(S-cysteinyl)pyruvic acid O-phosphothioketal" evidence="13">
    <location>
        <position position="116"/>
    </location>
</feature>
<reference evidence="15" key="1">
    <citation type="submission" date="2019-02" db="EMBL/GenBank/DDBJ databases">
        <authorList>
            <person name="Li S.-H."/>
        </authorList>
    </citation>
    <scope>NUCLEOTIDE SEQUENCE</scope>
    <source>
        <strain evidence="15">IMCC14734</strain>
    </source>
</reference>
<dbReference type="NCBIfam" id="NF006873">
    <property type="entry name" value="PRK09369.1"/>
    <property type="match status" value="1"/>
</dbReference>
<dbReference type="EC" id="2.5.1.7" evidence="13"/>
<evidence type="ECO:0000256" key="10">
    <source>
        <dbReference type="ARBA" id="ARBA00023317"/>
    </source>
</evidence>
<comment type="catalytic activity">
    <reaction evidence="12 13">
        <text>phosphoenolpyruvate + UDP-N-acetyl-alpha-D-glucosamine = UDP-N-acetyl-3-O-(1-carboxyvinyl)-alpha-D-glucosamine + phosphate</text>
        <dbReference type="Rhea" id="RHEA:18681"/>
        <dbReference type="ChEBI" id="CHEBI:43474"/>
        <dbReference type="ChEBI" id="CHEBI:57705"/>
        <dbReference type="ChEBI" id="CHEBI:58702"/>
        <dbReference type="ChEBI" id="CHEBI:68483"/>
        <dbReference type="EC" id="2.5.1.7"/>
    </reaction>
</comment>
<evidence type="ECO:0000259" key="14">
    <source>
        <dbReference type="Pfam" id="PF00275"/>
    </source>
</evidence>
<keyword evidence="8 13" id="KW-0131">Cell cycle</keyword>
<evidence type="ECO:0000256" key="1">
    <source>
        <dbReference type="ARBA" id="ARBA00004496"/>
    </source>
</evidence>
<keyword evidence="5 13" id="KW-0808">Transferase</keyword>
<dbReference type="InterPro" id="IPR036968">
    <property type="entry name" value="Enolpyruvate_Tfrase_sf"/>
</dbReference>
<keyword evidence="4 13" id="KW-0132">Cell division</keyword>
<evidence type="ECO:0000313" key="16">
    <source>
        <dbReference type="Proteomes" id="UP001143362"/>
    </source>
</evidence>
<dbReference type="GO" id="GO:0008760">
    <property type="term" value="F:UDP-N-acetylglucosamine 1-carboxyvinyltransferase activity"/>
    <property type="evidence" value="ECO:0007669"/>
    <property type="project" value="UniProtKB-EC"/>
</dbReference>
<keyword evidence="7 13" id="KW-0573">Peptidoglycan synthesis</keyword>
<dbReference type="RefSeq" id="WP_279246458.1">
    <property type="nucleotide sequence ID" value="NZ_SHNN01000003.1"/>
</dbReference>
<dbReference type="SUPFAM" id="SSF55205">
    <property type="entry name" value="EPT/RTPC-like"/>
    <property type="match status" value="1"/>
</dbReference>
<feature type="binding site" evidence="13">
    <location>
        <begin position="22"/>
        <end position="23"/>
    </location>
    <ligand>
        <name>phosphoenolpyruvate</name>
        <dbReference type="ChEBI" id="CHEBI:58702"/>
    </ligand>
</feature>
<evidence type="ECO:0000256" key="9">
    <source>
        <dbReference type="ARBA" id="ARBA00023316"/>
    </source>
</evidence>